<keyword evidence="2" id="KW-1185">Reference proteome</keyword>
<protein>
    <recommendedName>
        <fullName evidence="3">PEGA domain-containing protein</fullName>
    </recommendedName>
</protein>
<gene>
    <name evidence="1" type="ORF">KGMB02408_06960</name>
</gene>
<sequence>MAFSHLYAQQFSVQRFRQLPNDISAYIQPEKDLNDEACALIKIVGNLDFVFSTPLGIVKRKNDVGETWIYVPRGTVQITIKHPQWGVLRDYRFPSPLESRLTYELVLNSPITMPRRKIPPMENNIVEFPRIYRLPTQLTEPPKLRLKRPKEDACYLIMLDASIHQKEVAGGIRLGWMRRHGIYLHVLSNFRTVADTNGMECDKNGIPKGDDIPPYYTEKTENSHYALLAGGLHRVAGNFYIYEGVGYGVRTVVWETNEGNYLRNADYSSKGIAAELGAMLRLQRFVFSAGAITTEGNYWELNIGIGIRL</sequence>
<reference evidence="1 2" key="1">
    <citation type="submission" date="2018-10" db="EMBL/GenBank/DDBJ databases">
        <title>Draft Genome Sequence of Bacteroides sp. KCTC 15687.</title>
        <authorList>
            <person name="Yu S.Y."/>
            <person name="Kim J.S."/>
            <person name="Oh B.S."/>
            <person name="Park S.H."/>
            <person name="Kang S.W."/>
            <person name="Park J.E."/>
            <person name="Choi S.H."/>
            <person name="Han K.I."/>
            <person name="Lee K.C."/>
            <person name="Eom M.K."/>
            <person name="Suh M.K."/>
            <person name="Lee D.H."/>
            <person name="Yoon H."/>
            <person name="Kim B."/>
            <person name="Yang S.J."/>
            <person name="Lee J.S."/>
            <person name="Lee J.H."/>
        </authorList>
    </citation>
    <scope>NUCLEOTIDE SEQUENCE [LARGE SCALE GENOMIC DNA]</scope>
    <source>
        <strain evidence="1 2">KCTC 15687</strain>
    </source>
</reference>
<accession>A0A401LQL0</accession>
<organism evidence="1 2">
    <name type="scientific">Bacteroides faecalis</name>
    <dbReference type="NCBI Taxonomy" id="2447885"/>
    <lineage>
        <taxon>Bacteria</taxon>
        <taxon>Pseudomonadati</taxon>
        <taxon>Bacteroidota</taxon>
        <taxon>Bacteroidia</taxon>
        <taxon>Bacteroidales</taxon>
        <taxon>Bacteroidaceae</taxon>
        <taxon>Bacteroides</taxon>
    </lineage>
</organism>
<comment type="caution">
    <text evidence="1">The sequence shown here is derived from an EMBL/GenBank/DDBJ whole genome shotgun (WGS) entry which is preliminary data.</text>
</comment>
<proteinExistence type="predicted"/>
<evidence type="ECO:0000313" key="1">
    <source>
        <dbReference type="EMBL" id="GCB33751.1"/>
    </source>
</evidence>
<dbReference type="Proteomes" id="UP000288079">
    <property type="component" value="Unassembled WGS sequence"/>
</dbReference>
<dbReference type="EMBL" id="BHWB01000002">
    <property type="protein sequence ID" value="GCB33751.1"/>
    <property type="molecule type" value="Genomic_DNA"/>
</dbReference>
<dbReference type="AlphaFoldDB" id="A0A401LQL0"/>
<evidence type="ECO:0000313" key="2">
    <source>
        <dbReference type="Proteomes" id="UP000288079"/>
    </source>
</evidence>
<name>A0A401LQL0_9BACE</name>
<evidence type="ECO:0008006" key="3">
    <source>
        <dbReference type="Google" id="ProtNLM"/>
    </source>
</evidence>